<keyword evidence="2" id="KW-1185">Reference proteome</keyword>
<protein>
    <submittedName>
        <fullName evidence="1">Uncharacterized protein</fullName>
    </submittedName>
</protein>
<sequence length="49" mass="5529">MCQIKSQSICLLCERILTKVKSQISKDLQRFSSDAQEGLPDVGKQRSCE</sequence>
<dbReference type="EMBL" id="BKZV01000013">
    <property type="protein sequence ID" value="GER85835.1"/>
    <property type="molecule type" value="Genomic_DNA"/>
</dbReference>
<evidence type="ECO:0000313" key="2">
    <source>
        <dbReference type="Proteomes" id="UP000334820"/>
    </source>
</evidence>
<proteinExistence type="predicted"/>
<gene>
    <name evidence="1" type="ORF">KTAU_44690</name>
</gene>
<reference evidence="1 2" key="1">
    <citation type="journal article" date="2019" name="Int. J. Syst. Evol. Microbiol.">
        <title>Thermogemmatispora aurantia sp. nov. and Thermogemmatispora argillosa sp. nov., within the class Ktedonobacteria, and emended description of the genus Thermogemmatispora.</title>
        <authorList>
            <person name="Zheng Y."/>
            <person name="Wang C.M."/>
            <person name="Sakai Y."/>
            <person name="Abe K."/>
            <person name="Yokota A."/>
            <person name="Yabe S."/>
        </authorList>
    </citation>
    <scope>NUCLEOTIDE SEQUENCE [LARGE SCALE GENOMIC DNA]</scope>
    <source>
        <strain evidence="1 2">A1-2</strain>
    </source>
</reference>
<dbReference type="AlphaFoldDB" id="A0A5J4KEZ7"/>
<comment type="caution">
    <text evidence="1">The sequence shown here is derived from an EMBL/GenBank/DDBJ whole genome shotgun (WGS) entry which is preliminary data.</text>
</comment>
<evidence type="ECO:0000313" key="1">
    <source>
        <dbReference type="EMBL" id="GER85835.1"/>
    </source>
</evidence>
<accession>A0A5J4KEZ7</accession>
<name>A0A5J4KEZ7_9CHLR</name>
<organism evidence="1 2">
    <name type="scientific">Thermogemmatispora aurantia</name>
    <dbReference type="NCBI Taxonomy" id="2045279"/>
    <lineage>
        <taxon>Bacteria</taxon>
        <taxon>Bacillati</taxon>
        <taxon>Chloroflexota</taxon>
        <taxon>Ktedonobacteria</taxon>
        <taxon>Thermogemmatisporales</taxon>
        <taxon>Thermogemmatisporaceae</taxon>
        <taxon>Thermogemmatispora</taxon>
    </lineage>
</organism>
<dbReference type="Proteomes" id="UP000334820">
    <property type="component" value="Unassembled WGS sequence"/>
</dbReference>